<dbReference type="Gene3D" id="3.30.1150.10">
    <property type="match status" value="1"/>
</dbReference>
<dbReference type="Proteomes" id="UP000295351">
    <property type="component" value="Unassembled WGS sequence"/>
</dbReference>
<evidence type="ECO:0000256" key="1">
    <source>
        <dbReference type="SAM" id="MobiDB-lite"/>
    </source>
</evidence>
<feature type="compositionally biased region" description="Basic and acidic residues" evidence="1">
    <location>
        <begin position="93"/>
        <end position="111"/>
    </location>
</feature>
<feature type="compositionally biased region" description="Basic and acidic residues" evidence="1">
    <location>
        <begin position="143"/>
        <end position="164"/>
    </location>
</feature>
<proteinExistence type="predicted"/>
<reference evidence="2 3" key="1">
    <citation type="submission" date="2019-03" db="EMBL/GenBank/DDBJ databases">
        <title>Genomic Encyclopedia of Type Strains, Phase IV (KMG-IV): sequencing the most valuable type-strain genomes for metagenomic binning, comparative biology and taxonomic classification.</title>
        <authorList>
            <person name="Goeker M."/>
        </authorList>
    </citation>
    <scope>NUCLEOTIDE SEQUENCE [LARGE SCALE GENOMIC DNA]</scope>
    <source>
        <strain evidence="2 3">DSM 18401</strain>
    </source>
</reference>
<comment type="caution">
    <text evidence="2">The sequence shown here is derived from an EMBL/GenBank/DDBJ whole genome shotgun (WGS) entry which is preliminary data.</text>
</comment>
<dbReference type="RefSeq" id="WP_064331115.1">
    <property type="nucleotide sequence ID" value="NZ_BAABEI010000012.1"/>
</dbReference>
<feature type="compositionally biased region" description="Basic and acidic residues" evidence="1">
    <location>
        <begin position="119"/>
        <end position="128"/>
    </location>
</feature>
<dbReference type="EMBL" id="SLVX01000003">
    <property type="protein sequence ID" value="TCN46908.1"/>
    <property type="molecule type" value="Genomic_DNA"/>
</dbReference>
<evidence type="ECO:0000313" key="2">
    <source>
        <dbReference type="EMBL" id="TCN46908.1"/>
    </source>
</evidence>
<sequence length="370" mass="39879">MKGSLATSAVIHSLVLTWALVSLGSPESFDVANVEALPVDIVSIEELTQIQQGDKKAEMKEKAAPVPTKKQTPVENAENAGENDVDLKNLPTPEEKPRDIETAAAPEKAEKVVQTPDTKPVEEVKQEEPASEPSTEVAALPETRQEVKPDPKPEATPSEEKPAEVEDAEALPDRIPLPEMKPKVETKKTETAEKPAEKKVETAKAETAKTPDRKKDQKKKQEKASSLNDSDFNADEISALLNKEKAAGGGAKRSQEQAALGGKKTTSGTKLSLSEMDALRGQIQNNWSIIPGLADAADVRIKVTMQLDQNGDIIGEPEVVATGGSDTARRALAGGARRAIMKSRPFKGLPPEKYDAWSEVVVNFDPSQMM</sequence>
<feature type="region of interest" description="Disordered" evidence="1">
    <location>
        <begin position="51"/>
        <end position="268"/>
    </location>
</feature>
<accession>A0A4R2CYG3</accession>
<name>A0A4R2CYG3_SHIGR</name>
<keyword evidence="2" id="KW-0131">Cell cycle</keyword>
<dbReference type="AlphaFoldDB" id="A0A4R2CYG3"/>
<keyword evidence="2" id="KW-0132">Cell division</keyword>
<dbReference type="SUPFAM" id="SSF74653">
    <property type="entry name" value="TolA/TonB C-terminal domain"/>
    <property type="match status" value="1"/>
</dbReference>
<protein>
    <submittedName>
        <fullName evidence="2">Cell division and transport-associated protein TolA</fullName>
    </submittedName>
</protein>
<feature type="compositionally biased region" description="Basic and acidic residues" evidence="1">
    <location>
        <begin position="180"/>
        <end position="215"/>
    </location>
</feature>
<dbReference type="GO" id="GO:0051301">
    <property type="term" value="P:cell division"/>
    <property type="evidence" value="ECO:0007669"/>
    <property type="project" value="UniProtKB-KW"/>
</dbReference>
<keyword evidence="3" id="KW-1185">Reference proteome</keyword>
<feature type="compositionally biased region" description="Basic and acidic residues" evidence="1">
    <location>
        <begin position="53"/>
        <end position="63"/>
    </location>
</feature>
<evidence type="ECO:0000313" key="3">
    <source>
        <dbReference type="Proteomes" id="UP000295351"/>
    </source>
</evidence>
<organism evidence="2 3">
    <name type="scientific">Shinella granuli</name>
    <dbReference type="NCBI Taxonomy" id="323621"/>
    <lineage>
        <taxon>Bacteria</taxon>
        <taxon>Pseudomonadati</taxon>
        <taxon>Pseudomonadota</taxon>
        <taxon>Alphaproteobacteria</taxon>
        <taxon>Hyphomicrobiales</taxon>
        <taxon>Rhizobiaceae</taxon>
        <taxon>Shinella</taxon>
    </lineage>
</organism>
<gene>
    <name evidence="2" type="ORF">EV665_10378</name>
</gene>